<reference evidence="6" key="1">
    <citation type="journal article" date="2020" name="mSystems">
        <title>Genome- and Community-Level Interaction Insights into Carbon Utilization and Element Cycling Functions of Hydrothermarchaeota in Hydrothermal Sediment.</title>
        <authorList>
            <person name="Zhou Z."/>
            <person name="Liu Y."/>
            <person name="Xu W."/>
            <person name="Pan J."/>
            <person name="Luo Z.H."/>
            <person name="Li M."/>
        </authorList>
    </citation>
    <scope>NUCLEOTIDE SEQUENCE [LARGE SCALE GENOMIC DNA]</scope>
    <source>
        <strain evidence="6">HyVt-26</strain>
    </source>
</reference>
<evidence type="ECO:0000256" key="2">
    <source>
        <dbReference type="ARBA" id="ARBA00023125"/>
    </source>
</evidence>
<organism evidence="6">
    <name type="scientific">Thiolapillus brandeum</name>
    <dbReference type="NCBI Taxonomy" id="1076588"/>
    <lineage>
        <taxon>Bacteria</taxon>
        <taxon>Pseudomonadati</taxon>
        <taxon>Pseudomonadota</taxon>
        <taxon>Gammaproteobacteria</taxon>
        <taxon>Chromatiales</taxon>
        <taxon>Sedimenticolaceae</taxon>
        <taxon>Thiolapillus</taxon>
    </lineage>
</organism>
<gene>
    <name evidence="6" type="ORF">ENG92_01400</name>
</gene>
<evidence type="ECO:0000313" key="6">
    <source>
        <dbReference type="EMBL" id="HDK37661.1"/>
    </source>
</evidence>
<evidence type="ECO:0000256" key="3">
    <source>
        <dbReference type="ARBA" id="ARBA00023163"/>
    </source>
</evidence>
<dbReference type="InterPro" id="IPR036271">
    <property type="entry name" value="Tet_transcr_reg_TetR-rel_C_sf"/>
</dbReference>
<dbReference type="PROSITE" id="PS50977">
    <property type="entry name" value="HTH_TETR_2"/>
    <property type="match status" value="1"/>
</dbReference>
<comment type="caution">
    <text evidence="6">The sequence shown here is derived from an EMBL/GenBank/DDBJ whole genome shotgun (WGS) entry which is preliminary data.</text>
</comment>
<dbReference type="EMBL" id="DRCV01000062">
    <property type="protein sequence ID" value="HDK37661.1"/>
    <property type="molecule type" value="Genomic_DNA"/>
</dbReference>
<dbReference type="InterPro" id="IPR054156">
    <property type="entry name" value="YxaF_TetR_C"/>
</dbReference>
<dbReference type="Pfam" id="PF21993">
    <property type="entry name" value="TetR_C_13_2"/>
    <property type="match status" value="1"/>
</dbReference>
<dbReference type="PRINTS" id="PR00455">
    <property type="entry name" value="HTHTETR"/>
</dbReference>
<keyword evidence="3" id="KW-0804">Transcription</keyword>
<evidence type="ECO:0000259" key="5">
    <source>
        <dbReference type="PROSITE" id="PS50977"/>
    </source>
</evidence>
<name>A0A831NXS2_9GAMM</name>
<feature type="domain" description="HTH tetR-type" evidence="5">
    <location>
        <begin position="49"/>
        <end position="109"/>
    </location>
</feature>
<protein>
    <submittedName>
        <fullName evidence="6">TetR/AcrR family transcriptional regulator</fullName>
    </submittedName>
</protein>
<evidence type="ECO:0000256" key="4">
    <source>
        <dbReference type="PROSITE-ProRule" id="PRU00335"/>
    </source>
</evidence>
<dbReference type="Proteomes" id="UP000885822">
    <property type="component" value="Unassembled WGS sequence"/>
</dbReference>
<accession>A0A831NXS2</accession>
<dbReference type="InterPro" id="IPR001647">
    <property type="entry name" value="HTH_TetR"/>
</dbReference>
<feature type="DNA-binding region" description="H-T-H motif" evidence="4">
    <location>
        <begin position="72"/>
        <end position="91"/>
    </location>
</feature>
<keyword evidence="2 4" id="KW-0238">DNA-binding</keyword>
<dbReference type="Pfam" id="PF00440">
    <property type="entry name" value="TetR_N"/>
    <property type="match status" value="1"/>
</dbReference>
<dbReference type="GO" id="GO:0003677">
    <property type="term" value="F:DNA binding"/>
    <property type="evidence" value="ECO:0007669"/>
    <property type="project" value="UniProtKB-UniRule"/>
</dbReference>
<dbReference type="InterPro" id="IPR009057">
    <property type="entry name" value="Homeodomain-like_sf"/>
</dbReference>
<dbReference type="AlphaFoldDB" id="A0A831NXS2"/>
<dbReference type="PANTHER" id="PTHR47506:SF3">
    <property type="entry name" value="HTH-TYPE TRANSCRIPTIONAL REGULATOR LMRA"/>
    <property type="match status" value="1"/>
</dbReference>
<dbReference type="SUPFAM" id="SSF46689">
    <property type="entry name" value="Homeodomain-like"/>
    <property type="match status" value="1"/>
</dbReference>
<dbReference type="Gene3D" id="1.10.357.10">
    <property type="entry name" value="Tetracycline Repressor, domain 2"/>
    <property type="match status" value="1"/>
</dbReference>
<keyword evidence="1" id="KW-0805">Transcription regulation</keyword>
<evidence type="ECO:0000256" key="1">
    <source>
        <dbReference type="ARBA" id="ARBA00023015"/>
    </source>
</evidence>
<dbReference type="PANTHER" id="PTHR47506">
    <property type="entry name" value="TRANSCRIPTIONAL REGULATORY PROTEIN"/>
    <property type="match status" value="1"/>
</dbReference>
<proteinExistence type="predicted"/>
<sequence>MAPASPTPTGSIYYASFDNHPILISRLRYNLKCFWQQTDIVNIMSKKSERTRQKIIEAANRLFYHKGYHSTSFTDVVNASGVPRGNIYYYYKSKEDILAAALSYRISRIDHMLQAWTGQYRTPIERLNRFLEILPDSIESLVRYGCPMGTLNAELGKNEPELQAKAKAMFLLFEDWLTDQFAELGYAGRAREFARRLLSRGQGVSMITHVYQDKRFLMQETDLLARWVNKLARGEEQDI</sequence>
<dbReference type="SUPFAM" id="SSF48498">
    <property type="entry name" value="Tetracyclin repressor-like, C-terminal domain"/>
    <property type="match status" value="1"/>
</dbReference>